<dbReference type="AlphaFoldDB" id="R9P653"/>
<dbReference type="RefSeq" id="XP_012187182.1">
    <property type="nucleotide sequence ID" value="XM_012331792.1"/>
</dbReference>
<proteinExistence type="predicted"/>
<organism evidence="1 2">
    <name type="scientific">Pseudozyma hubeiensis (strain SY62)</name>
    <name type="common">Yeast</name>
    <dbReference type="NCBI Taxonomy" id="1305764"/>
    <lineage>
        <taxon>Eukaryota</taxon>
        <taxon>Fungi</taxon>
        <taxon>Dikarya</taxon>
        <taxon>Basidiomycota</taxon>
        <taxon>Ustilaginomycotina</taxon>
        <taxon>Ustilaginomycetes</taxon>
        <taxon>Ustilaginales</taxon>
        <taxon>Ustilaginaceae</taxon>
        <taxon>Pseudozyma</taxon>
    </lineage>
</organism>
<sequence>MRNTAERSFRLRIMTDIDTDLRTIVVSEDQKQFTDLGIKQLCFGQKVIGADGKPKVNLIWRSDHKAPTMAISWRVKYGLNWTKTEPTVGLVVTEGGHWKDCHLGSNYNLNKDGYFDIAPGGTPNEISILDNAHEPVYPILGLWDEKSKQYRPAYVDPTTLDTHGNAQYQPQSENETWFAARVQTSEMISSTGTAVAKFNTGIINPNTNDYLWNTTYEPLSGVWSGDNEPSASTAEVGDAFARFIVRFNKSVPVNKWIKASADVKIDLEKKWGTPVTVNWLTKFLVEIKFKSKDGMEVPRNTPTEVDIRAAFKAASQSGDFAPDDSIEIAELE</sequence>
<dbReference type="EMBL" id="DF238777">
    <property type="protein sequence ID" value="GAC93595.1"/>
    <property type="molecule type" value="Genomic_DNA"/>
</dbReference>
<evidence type="ECO:0000313" key="1">
    <source>
        <dbReference type="EMBL" id="GAC93595.1"/>
    </source>
</evidence>
<keyword evidence="2" id="KW-1185">Reference proteome</keyword>
<accession>R9P653</accession>
<dbReference type="Proteomes" id="UP000014071">
    <property type="component" value="Unassembled WGS sequence"/>
</dbReference>
<reference evidence="2" key="1">
    <citation type="journal article" date="2013" name="Genome Announc.">
        <title>Draft genome sequence of the basidiomycetous yeast-like fungus Pseudozyma hubeiensis SY62, which produces an abundant amount of the biosurfactant mannosylerythritol lipids.</title>
        <authorList>
            <person name="Konishi M."/>
            <person name="Hatada Y."/>
            <person name="Horiuchi J."/>
        </authorList>
    </citation>
    <scope>NUCLEOTIDE SEQUENCE [LARGE SCALE GENOMIC DNA]</scope>
    <source>
        <strain evidence="2">SY62</strain>
    </source>
</reference>
<dbReference type="OrthoDB" id="3343459at2759"/>
<dbReference type="GeneID" id="24106461"/>
<gene>
    <name evidence="1" type="ORF">PHSY_001160</name>
</gene>
<evidence type="ECO:0000313" key="2">
    <source>
        <dbReference type="Proteomes" id="UP000014071"/>
    </source>
</evidence>
<dbReference type="HOGENOM" id="CLU_837096_0_0_1"/>
<protein>
    <submittedName>
        <fullName evidence="1">Splicing factor 3b</fullName>
    </submittedName>
</protein>
<name>R9P653_PSEHS</name>